<keyword evidence="1" id="KW-1133">Transmembrane helix</keyword>
<sequence>MFDYRKSATLLSFIIFSVITFIVMANDTLLFDTVVREQIYEMRNDGLTFVLRTITYMGNKQTISVICILLLLFFPKRKLIAIPLTISAIISSTLQTALKITFHRARPDLALHLIDQGGFSYPSGHSMTVLVFYGMMILLCRRYIKDRTKANIATVLLSCMIFLIGFSRIYLGVHYPTDVLGGWSIGFCLLLILKSAIGTLHSK</sequence>
<dbReference type="RefSeq" id="WP_227018515.1">
    <property type="nucleotide sequence ID" value="NZ_JAGSND010000006.1"/>
</dbReference>
<gene>
    <name evidence="3" type="ORF">KCX82_10925</name>
</gene>
<dbReference type="SMART" id="SM00014">
    <property type="entry name" value="acidPPc"/>
    <property type="match status" value="1"/>
</dbReference>
<feature type="transmembrane region" description="Helical" evidence="1">
    <location>
        <begin position="179"/>
        <end position="197"/>
    </location>
</feature>
<keyword evidence="1" id="KW-0472">Membrane</keyword>
<name>A0A8J8B3J6_9FIRM</name>
<dbReference type="EMBL" id="JAGSND010000006">
    <property type="protein sequence ID" value="MBR0598390.1"/>
    <property type="molecule type" value="Genomic_DNA"/>
</dbReference>
<proteinExistence type="predicted"/>
<evidence type="ECO:0000259" key="2">
    <source>
        <dbReference type="SMART" id="SM00014"/>
    </source>
</evidence>
<dbReference type="SUPFAM" id="SSF48317">
    <property type="entry name" value="Acid phosphatase/Vanadium-dependent haloperoxidase"/>
    <property type="match status" value="1"/>
</dbReference>
<feature type="transmembrane region" description="Helical" evidence="1">
    <location>
        <begin position="49"/>
        <end position="72"/>
    </location>
</feature>
<dbReference type="CDD" id="cd03392">
    <property type="entry name" value="PAP2_like_2"/>
    <property type="match status" value="1"/>
</dbReference>
<evidence type="ECO:0000313" key="4">
    <source>
        <dbReference type="Proteomes" id="UP000675664"/>
    </source>
</evidence>
<feature type="domain" description="Phosphatidic acid phosphatase type 2/haloperoxidase" evidence="2">
    <location>
        <begin position="82"/>
        <end position="194"/>
    </location>
</feature>
<dbReference type="Proteomes" id="UP000675664">
    <property type="component" value="Unassembled WGS sequence"/>
</dbReference>
<dbReference type="PANTHER" id="PTHR14969">
    <property type="entry name" value="SPHINGOSINE-1-PHOSPHATE PHOSPHOHYDROLASE"/>
    <property type="match status" value="1"/>
</dbReference>
<dbReference type="InterPro" id="IPR000326">
    <property type="entry name" value="PAP2/HPO"/>
</dbReference>
<keyword evidence="4" id="KW-1185">Reference proteome</keyword>
<dbReference type="Pfam" id="PF01569">
    <property type="entry name" value="PAP2"/>
    <property type="match status" value="1"/>
</dbReference>
<evidence type="ECO:0000256" key="1">
    <source>
        <dbReference type="SAM" id="Phobius"/>
    </source>
</evidence>
<evidence type="ECO:0000313" key="3">
    <source>
        <dbReference type="EMBL" id="MBR0598390.1"/>
    </source>
</evidence>
<keyword evidence="1" id="KW-0812">Transmembrane</keyword>
<organism evidence="3 4">
    <name type="scientific">Sinanaerobacter chloroacetimidivorans</name>
    <dbReference type="NCBI Taxonomy" id="2818044"/>
    <lineage>
        <taxon>Bacteria</taxon>
        <taxon>Bacillati</taxon>
        <taxon>Bacillota</taxon>
        <taxon>Clostridia</taxon>
        <taxon>Peptostreptococcales</taxon>
        <taxon>Anaerovoracaceae</taxon>
        <taxon>Sinanaerobacter</taxon>
    </lineage>
</organism>
<accession>A0A8J8B3J6</accession>
<dbReference type="InterPro" id="IPR036938">
    <property type="entry name" value="PAP2/HPO_sf"/>
</dbReference>
<protein>
    <submittedName>
        <fullName evidence="3">Phosphatase PAP2 family protein</fullName>
    </submittedName>
</protein>
<comment type="caution">
    <text evidence="3">The sequence shown here is derived from an EMBL/GenBank/DDBJ whole genome shotgun (WGS) entry which is preliminary data.</text>
</comment>
<reference evidence="3" key="2">
    <citation type="submission" date="2021-04" db="EMBL/GenBank/DDBJ databases">
        <authorList>
            <person name="Liu J."/>
        </authorList>
    </citation>
    <scope>NUCLEOTIDE SEQUENCE</scope>
    <source>
        <strain evidence="3">BAD-6</strain>
    </source>
</reference>
<feature type="transmembrane region" description="Helical" evidence="1">
    <location>
        <begin position="118"/>
        <end position="140"/>
    </location>
</feature>
<dbReference type="AlphaFoldDB" id="A0A8J8B3J6"/>
<reference evidence="3" key="1">
    <citation type="submission" date="2021-04" db="EMBL/GenBank/DDBJ databases">
        <title>Sinoanaerobacter chloroacetimidivorans sp. nov., an obligate anaerobic bacterium isolated from anaerobic sludge.</title>
        <authorList>
            <person name="Bao Y."/>
        </authorList>
    </citation>
    <scope>NUCLEOTIDE SEQUENCE</scope>
    <source>
        <strain evidence="3">BAD-6</strain>
    </source>
</reference>
<feature type="transmembrane region" description="Helical" evidence="1">
    <location>
        <begin position="79"/>
        <end position="98"/>
    </location>
</feature>
<feature type="transmembrane region" description="Helical" evidence="1">
    <location>
        <begin position="152"/>
        <end position="173"/>
    </location>
</feature>
<dbReference type="Gene3D" id="1.20.144.10">
    <property type="entry name" value="Phosphatidic acid phosphatase type 2/haloperoxidase"/>
    <property type="match status" value="1"/>
</dbReference>
<dbReference type="PANTHER" id="PTHR14969:SF13">
    <property type="entry name" value="AT30094P"/>
    <property type="match status" value="1"/>
</dbReference>